<dbReference type="AlphaFoldDB" id="A0A8H6XAR7"/>
<proteinExistence type="predicted"/>
<keyword evidence="3" id="KW-1185">Reference proteome</keyword>
<evidence type="ECO:0000256" key="1">
    <source>
        <dbReference type="SAM" id="MobiDB-lite"/>
    </source>
</evidence>
<feature type="region of interest" description="Disordered" evidence="1">
    <location>
        <begin position="50"/>
        <end position="69"/>
    </location>
</feature>
<accession>A0A8H6XAR7</accession>
<dbReference type="OrthoDB" id="5840532at2759"/>
<dbReference type="InterPro" id="IPR014710">
    <property type="entry name" value="RmlC-like_jellyroll"/>
</dbReference>
<dbReference type="Gene3D" id="2.60.120.10">
    <property type="entry name" value="Jelly Rolls"/>
    <property type="match status" value="1"/>
</dbReference>
<sequence length="138" mass="14900">MASADSTQLPDARLVVTGHTPDGTSVFTFDDIRKPFMPFRATGRTLHELPCESQSPGVKHRALPRALDEPPRCPPEGVIFCIADIPPGGSGAPMHRTQSVDYVVVLFGEIVLALDNGRGEDCEGGRVHRPARDESRVA</sequence>
<dbReference type="PANTHER" id="PTHR36156:SF2">
    <property type="entry name" value="CUPIN TYPE-2 DOMAIN-CONTAINING PROTEIN"/>
    <property type="match status" value="1"/>
</dbReference>
<evidence type="ECO:0000313" key="2">
    <source>
        <dbReference type="EMBL" id="KAF7337830.1"/>
    </source>
</evidence>
<gene>
    <name evidence="2" type="ORF">MVEN_02005900</name>
</gene>
<dbReference type="InterPro" id="IPR047142">
    <property type="entry name" value="OryJ/VirC-like"/>
</dbReference>
<reference evidence="2" key="1">
    <citation type="submission" date="2020-05" db="EMBL/GenBank/DDBJ databases">
        <title>Mycena genomes resolve the evolution of fungal bioluminescence.</title>
        <authorList>
            <person name="Tsai I.J."/>
        </authorList>
    </citation>
    <scope>NUCLEOTIDE SEQUENCE</scope>
    <source>
        <strain evidence="2">CCC161011</strain>
    </source>
</reference>
<dbReference type="EMBL" id="JACAZI010000021">
    <property type="protein sequence ID" value="KAF7337830.1"/>
    <property type="molecule type" value="Genomic_DNA"/>
</dbReference>
<organism evidence="2 3">
    <name type="scientific">Mycena venus</name>
    <dbReference type="NCBI Taxonomy" id="2733690"/>
    <lineage>
        <taxon>Eukaryota</taxon>
        <taxon>Fungi</taxon>
        <taxon>Dikarya</taxon>
        <taxon>Basidiomycota</taxon>
        <taxon>Agaricomycotina</taxon>
        <taxon>Agaricomycetes</taxon>
        <taxon>Agaricomycetidae</taxon>
        <taxon>Agaricales</taxon>
        <taxon>Marasmiineae</taxon>
        <taxon>Mycenaceae</taxon>
        <taxon>Mycena</taxon>
    </lineage>
</organism>
<dbReference type="PANTHER" id="PTHR36156">
    <property type="entry name" value="SLR2101 PROTEIN"/>
    <property type="match status" value="1"/>
</dbReference>
<name>A0A8H6XAR7_9AGAR</name>
<protein>
    <submittedName>
        <fullName evidence="2">Cupin-2 domain-containing protein</fullName>
    </submittedName>
</protein>
<comment type="caution">
    <text evidence="2">The sequence shown here is derived from an EMBL/GenBank/DDBJ whole genome shotgun (WGS) entry which is preliminary data.</text>
</comment>
<dbReference type="Proteomes" id="UP000620124">
    <property type="component" value="Unassembled WGS sequence"/>
</dbReference>
<evidence type="ECO:0000313" key="3">
    <source>
        <dbReference type="Proteomes" id="UP000620124"/>
    </source>
</evidence>